<evidence type="ECO:0000313" key="5">
    <source>
        <dbReference type="Proteomes" id="UP000000254"/>
    </source>
</evidence>
<gene>
    <name evidence="4" type="ordered locus">Smar_0862</name>
</gene>
<dbReference type="EMBL" id="CP000575">
    <property type="protein sequence ID" value="ABN69962.1"/>
    <property type="molecule type" value="Genomic_DNA"/>
</dbReference>
<evidence type="ECO:0000259" key="3">
    <source>
        <dbReference type="PROSITE" id="PS50833"/>
    </source>
</evidence>
<reference evidence="5" key="1">
    <citation type="journal article" date="2009" name="BMC Genomics">
        <title>The complete genome sequence of Staphylothermus marinus reveals differences in sulfur metabolism among heterotrophic Crenarchaeota.</title>
        <authorList>
            <person name="Anderson I.J."/>
            <person name="Dharmarajan L."/>
            <person name="Rodriguez J."/>
            <person name="Hooper S."/>
            <person name="Porat I."/>
            <person name="Ulrich L.E."/>
            <person name="Elkins J.G."/>
            <person name="Mavromatis K."/>
            <person name="Sun H."/>
            <person name="Land M."/>
            <person name="Lapidus A."/>
            <person name="Lucas S."/>
            <person name="Barry K."/>
            <person name="Huber H."/>
            <person name="Zhulin I.B."/>
            <person name="Whitman W.B."/>
            <person name="Mukhopadhyay B."/>
            <person name="Woese C."/>
            <person name="Bristow J."/>
            <person name="Kyrpides N."/>
        </authorList>
    </citation>
    <scope>NUCLEOTIDE SEQUENCE [LARGE SCALE GENOMIC DNA]</scope>
    <source>
        <strain evidence="5">ATCC 43588 / DSM 3639 / JCM 9404 / F1</strain>
    </source>
</reference>
<proteinExistence type="inferred from homology"/>
<dbReference type="GO" id="GO:0019843">
    <property type="term" value="F:rRNA binding"/>
    <property type="evidence" value="ECO:0007669"/>
    <property type="project" value="InterPro"/>
</dbReference>
<dbReference type="KEGG" id="smr:Smar_0862"/>
<organism evidence="4 5">
    <name type="scientific">Staphylothermus marinus (strain ATCC 43588 / DSM 3639 / JCM 9404 / F1)</name>
    <dbReference type="NCBI Taxonomy" id="399550"/>
    <lineage>
        <taxon>Archaea</taxon>
        <taxon>Thermoproteota</taxon>
        <taxon>Thermoprotei</taxon>
        <taxon>Desulfurococcales</taxon>
        <taxon>Desulfurococcaceae</taxon>
        <taxon>Staphylothermus</taxon>
    </lineage>
</organism>
<dbReference type="OrthoDB" id="117530at2157"/>
<dbReference type="HOGENOM" id="CLU_107897_0_0_2"/>
<dbReference type="Proteomes" id="UP000000254">
    <property type="component" value="Chromosome"/>
</dbReference>
<protein>
    <recommendedName>
        <fullName evidence="2">Probable Brix domain-containing ribosomal biogenesis protein</fullName>
    </recommendedName>
</protein>
<sequence length="180" mass="20535">MPGVLITTSHKPSQRTRSFIKDLANTLPFSKHVNRGKKTIEELGLEAYRDKKQYIFIVGERKGNPSIIKIYRVYLDEKPPKTKHVATIIIKGVNLTRENPDASRAYNPETITIDYNACIKDECYKLADILIKIFHETISDKADVIIKLEETKKFIIIKPLNRLGKPCGPIIRVIGVKIHV</sequence>
<feature type="domain" description="Brix" evidence="3">
    <location>
        <begin position="2"/>
        <end position="180"/>
    </location>
</feature>
<dbReference type="STRING" id="399550.Smar_0862"/>
<dbReference type="Gene3D" id="3.40.50.10480">
    <property type="entry name" value="Probable brix-domain ribosomal biogenesis protein"/>
    <property type="match status" value="1"/>
</dbReference>
<accession>A3DMV2</accession>
<dbReference type="InterPro" id="IPR023548">
    <property type="entry name" value="Brix_dom_Rbsml_bgen_prot"/>
</dbReference>
<dbReference type="eggNOG" id="arCOG03247">
    <property type="taxonomic scope" value="Archaea"/>
</dbReference>
<evidence type="ECO:0000256" key="2">
    <source>
        <dbReference type="HAMAP-Rule" id="MF_00699"/>
    </source>
</evidence>
<comment type="function">
    <text evidence="2">Probably involved in the biogenesis of the ribosome.</text>
</comment>
<dbReference type="InterPro" id="IPR007109">
    <property type="entry name" value="Brix"/>
</dbReference>
<dbReference type="SUPFAM" id="SSF52954">
    <property type="entry name" value="Class II aaRS ABD-related"/>
    <property type="match status" value="1"/>
</dbReference>
<dbReference type="GeneID" id="4907042"/>
<keyword evidence="5" id="KW-1185">Reference proteome</keyword>
<name>A3DMV2_STAMF</name>
<dbReference type="PROSITE" id="PS50833">
    <property type="entry name" value="BRIX"/>
    <property type="match status" value="1"/>
</dbReference>
<reference evidence="4 5" key="2">
    <citation type="journal article" date="2009" name="Stand. Genomic Sci.">
        <title>Complete genome sequence of Staphylothermus marinus Stetter and Fiala 1986 type strain F1.</title>
        <authorList>
            <person name="Anderson I.J."/>
            <person name="Sun H."/>
            <person name="Lapidus A."/>
            <person name="Copeland A."/>
            <person name="Glavina Del Rio T."/>
            <person name="Tice H."/>
            <person name="Dalin E."/>
            <person name="Lucas S."/>
            <person name="Barry K."/>
            <person name="Land M."/>
            <person name="Richardson P."/>
            <person name="Huber H."/>
            <person name="Kyrpides N.C."/>
        </authorList>
    </citation>
    <scope>NUCLEOTIDE SEQUENCE [LARGE SCALE GENOMIC DNA]</scope>
    <source>
        <strain evidence="5">ATCC 43588 / DSM 3639 / JCM 9404 / F1</strain>
    </source>
</reference>
<dbReference type="RefSeq" id="WP_011839153.1">
    <property type="nucleotide sequence ID" value="NC_009033.1"/>
</dbReference>
<dbReference type="HAMAP" id="MF_00699">
    <property type="entry name" value="BriX"/>
    <property type="match status" value="1"/>
</dbReference>
<dbReference type="SMART" id="SM00879">
    <property type="entry name" value="Brix"/>
    <property type="match status" value="1"/>
</dbReference>
<keyword evidence="1 2" id="KW-0690">Ribosome biogenesis</keyword>
<evidence type="ECO:0000313" key="4">
    <source>
        <dbReference type="EMBL" id="ABN69962.1"/>
    </source>
</evidence>
<evidence type="ECO:0000256" key="1">
    <source>
        <dbReference type="ARBA" id="ARBA00022517"/>
    </source>
</evidence>
<dbReference type="AlphaFoldDB" id="A3DMV2"/>
<dbReference type="GO" id="GO:0006364">
    <property type="term" value="P:rRNA processing"/>
    <property type="evidence" value="ECO:0007669"/>
    <property type="project" value="InterPro"/>
</dbReference>